<feature type="transmembrane region" description="Helical" evidence="7">
    <location>
        <begin position="48"/>
        <end position="67"/>
    </location>
</feature>
<dbReference type="SUPFAM" id="SSF103473">
    <property type="entry name" value="MFS general substrate transporter"/>
    <property type="match status" value="1"/>
</dbReference>
<dbReference type="InterPro" id="IPR020846">
    <property type="entry name" value="MFS_dom"/>
</dbReference>
<dbReference type="AlphaFoldDB" id="A0A7R7XGM9"/>
<feature type="transmembrane region" description="Helical" evidence="7">
    <location>
        <begin position="106"/>
        <end position="129"/>
    </location>
</feature>
<dbReference type="PANTHER" id="PTHR23506">
    <property type="entry name" value="GH10249P"/>
    <property type="match status" value="1"/>
</dbReference>
<feature type="region of interest" description="Disordered" evidence="6">
    <location>
        <begin position="173"/>
        <end position="192"/>
    </location>
</feature>
<comment type="subcellular location">
    <subcellularLocation>
        <location evidence="1">Membrane</location>
        <topology evidence="1">Multi-pass membrane protein</topology>
    </subcellularLocation>
</comment>
<gene>
    <name evidence="9" type="ORF">APUU_21604S</name>
</gene>
<evidence type="ECO:0000256" key="4">
    <source>
        <dbReference type="ARBA" id="ARBA00022989"/>
    </source>
</evidence>
<dbReference type="KEGG" id="apuu:APUU_21604S"/>
<evidence type="ECO:0000256" key="6">
    <source>
        <dbReference type="SAM" id="MobiDB-lite"/>
    </source>
</evidence>
<evidence type="ECO:0000256" key="5">
    <source>
        <dbReference type="ARBA" id="ARBA00023136"/>
    </source>
</evidence>
<keyword evidence="10" id="KW-1185">Reference proteome</keyword>
<dbReference type="Proteomes" id="UP000654913">
    <property type="component" value="Chromosome 2"/>
</dbReference>
<dbReference type="PANTHER" id="PTHR23506:SF35">
    <property type="entry name" value="MAJOR FACILITATOR SUPERFAMILY (MFS) PROFILE DOMAIN-CONTAINING PROTEIN-RELATED"/>
    <property type="match status" value="1"/>
</dbReference>
<evidence type="ECO:0000313" key="10">
    <source>
        <dbReference type="Proteomes" id="UP000654913"/>
    </source>
</evidence>
<feature type="transmembrane region" description="Helical" evidence="7">
    <location>
        <begin position="73"/>
        <end position="94"/>
    </location>
</feature>
<feature type="transmembrane region" description="Helical" evidence="7">
    <location>
        <begin position="230"/>
        <end position="247"/>
    </location>
</feature>
<keyword evidence="5 7" id="KW-0472">Membrane</keyword>
<feature type="transmembrane region" description="Helical" evidence="7">
    <location>
        <begin position="331"/>
        <end position="352"/>
    </location>
</feature>
<dbReference type="Gene3D" id="1.20.1250.20">
    <property type="entry name" value="MFS general substrate transporter like domains"/>
    <property type="match status" value="1"/>
</dbReference>
<feature type="transmembrane region" description="Helical" evidence="7">
    <location>
        <begin position="135"/>
        <end position="156"/>
    </location>
</feature>
<feature type="domain" description="Major facilitator superfamily (MFS) profile" evidence="8">
    <location>
        <begin position="1"/>
        <end position="428"/>
    </location>
</feature>
<organism evidence="9 10">
    <name type="scientific">Aspergillus puulaauensis</name>
    <dbReference type="NCBI Taxonomy" id="1220207"/>
    <lineage>
        <taxon>Eukaryota</taxon>
        <taxon>Fungi</taxon>
        <taxon>Dikarya</taxon>
        <taxon>Ascomycota</taxon>
        <taxon>Pezizomycotina</taxon>
        <taxon>Eurotiomycetes</taxon>
        <taxon>Eurotiomycetidae</taxon>
        <taxon>Eurotiales</taxon>
        <taxon>Aspergillaceae</taxon>
        <taxon>Aspergillus</taxon>
    </lineage>
</organism>
<proteinExistence type="predicted"/>
<evidence type="ECO:0000313" key="9">
    <source>
        <dbReference type="EMBL" id="BCS21172.1"/>
    </source>
</evidence>
<dbReference type="InterPro" id="IPR050930">
    <property type="entry name" value="MFS_Vesicular_Transporter"/>
</dbReference>
<feature type="transmembrane region" description="Helical" evidence="7">
    <location>
        <begin position="15"/>
        <end position="39"/>
    </location>
</feature>
<dbReference type="InterPro" id="IPR036259">
    <property type="entry name" value="MFS_trans_sf"/>
</dbReference>
<dbReference type="InterPro" id="IPR036291">
    <property type="entry name" value="NAD(P)-bd_dom_sf"/>
</dbReference>
<accession>A0A7R7XGM9</accession>
<evidence type="ECO:0000256" key="7">
    <source>
        <dbReference type="SAM" id="Phobius"/>
    </source>
</evidence>
<dbReference type="SUPFAM" id="SSF51735">
    <property type="entry name" value="NAD(P)-binding Rossmann-fold domains"/>
    <property type="match status" value="1"/>
</dbReference>
<evidence type="ECO:0000259" key="8">
    <source>
        <dbReference type="PROSITE" id="PS50850"/>
    </source>
</evidence>
<dbReference type="InterPro" id="IPR011701">
    <property type="entry name" value="MFS"/>
</dbReference>
<reference evidence="9" key="1">
    <citation type="submission" date="2021-01" db="EMBL/GenBank/DDBJ databases">
        <authorList>
            <consortium name="Aspergillus puulaauensis MK2 genome sequencing consortium"/>
            <person name="Kazuki M."/>
            <person name="Futagami T."/>
        </authorList>
    </citation>
    <scope>NUCLEOTIDE SEQUENCE</scope>
    <source>
        <strain evidence="9">MK2</strain>
    </source>
</reference>
<keyword evidence="4 7" id="KW-1133">Transmembrane helix</keyword>
<dbReference type="GO" id="GO:0022857">
    <property type="term" value="F:transmembrane transporter activity"/>
    <property type="evidence" value="ECO:0007669"/>
    <property type="project" value="InterPro"/>
</dbReference>
<name>A0A7R7XGM9_9EURO</name>
<keyword evidence="3 7" id="KW-0812">Transmembrane</keyword>
<feature type="transmembrane region" description="Helical" evidence="7">
    <location>
        <begin position="294"/>
        <end position="311"/>
    </location>
</feature>
<evidence type="ECO:0000256" key="2">
    <source>
        <dbReference type="ARBA" id="ARBA00022448"/>
    </source>
</evidence>
<dbReference type="OrthoDB" id="419598at2759"/>
<dbReference type="PROSITE" id="PS50850">
    <property type="entry name" value="MFS"/>
    <property type="match status" value="1"/>
</dbReference>
<feature type="transmembrane region" description="Helical" evidence="7">
    <location>
        <begin position="388"/>
        <end position="409"/>
    </location>
</feature>
<dbReference type="GO" id="GO:0016020">
    <property type="term" value="C:membrane"/>
    <property type="evidence" value="ECO:0007669"/>
    <property type="project" value="UniProtKB-SubCell"/>
</dbReference>
<dbReference type="GeneID" id="64971177"/>
<protein>
    <recommendedName>
        <fullName evidence="8">Major facilitator superfamily (MFS) profile domain-containing protein</fullName>
    </recommendedName>
</protein>
<dbReference type="EMBL" id="AP024444">
    <property type="protein sequence ID" value="BCS21172.1"/>
    <property type="molecule type" value="Genomic_DNA"/>
</dbReference>
<sequence>MLNDRLRVPPSQVQFLTSAVLSMNALVSIAIAPVTGYLADKVYWKNNLLISCWVVNILGTAITAWSATLSTLLIGRLIQTFAGSFIWIAGMAILGDRAGSDHLAKAFSIVTLFASAGALSGPALSGALFQFASYSITWLSALLMLAVGILIQSLVIERVTEVDPKPADNIYVYTEAEPETQNDTDSLLSSRPEGLDTHSYQSISTLSKHPPVQPASSASIYYWMIRKKRVATALIADILFAIIIGSFEATIPLHVKGVFHWESLEAGGMFLLLQAPSLILAIPAGWLKDRIGMRLPATVGFLLMGAFLWFLGVPGNGNFEWATDPRTGETIYIVTLIGIGIARTLLLGFGGVEVLNGANELATEQPGIFGSGSGYSRAFAMSNISWKLGMFLGPLFSGVLTESVGYYLMNVMLGLPLSHSTQINPPFSQTLKTDYTSSLPRTTVHQTGYTEPSVLSILAETSATALISLIRCNDSEYLPLHMALLNACLQSKTCNRFIPSEWAGNIETFPHLPRSYVYTRAPLRDILQGTAALDLKWTLVNFGWFMEYFLPDGKSYMKRIPGEFPIDPVAWTYTVRGTGDELQGWTCGRDVARAVVALLDTDGDWEPEIYITGEWGTFNEAAKLLEKVYDCPFKRSHRTLKDIAAAMAEYETNPGPHTGIAELEEWTVSGATACPRETTLRQRAKYFSGIRFLAVEEMLRMAGEDGHV</sequence>
<feature type="transmembrane region" description="Helical" evidence="7">
    <location>
        <begin position="267"/>
        <end position="287"/>
    </location>
</feature>
<dbReference type="Pfam" id="PF07690">
    <property type="entry name" value="MFS_1"/>
    <property type="match status" value="1"/>
</dbReference>
<keyword evidence="2" id="KW-0813">Transport</keyword>
<reference evidence="9" key="2">
    <citation type="submission" date="2021-02" db="EMBL/GenBank/DDBJ databases">
        <title>Aspergillus puulaauensis MK2 genome sequence.</title>
        <authorList>
            <person name="Futagami T."/>
            <person name="Mori K."/>
            <person name="Kadooka C."/>
            <person name="Tanaka T."/>
        </authorList>
    </citation>
    <scope>NUCLEOTIDE SEQUENCE</scope>
    <source>
        <strain evidence="9">MK2</strain>
    </source>
</reference>
<dbReference type="RefSeq" id="XP_041553366.1">
    <property type="nucleotide sequence ID" value="XM_041700376.1"/>
</dbReference>
<dbReference type="Gene3D" id="3.40.50.720">
    <property type="entry name" value="NAD(P)-binding Rossmann-like Domain"/>
    <property type="match status" value="1"/>
</dbReference>
<evidence type="ECO:0000256" key="1">
    <source>
        <dbReference type="ARBA" id="ARBA00004141"/>
    </source>
</evidence>
<evidence type="ECO:0000256" key="3">
    <source>
        <dbReference type="ARBA" id="ARBA00022692"/>
    </source>
</evidence>